<dbReference type="Proteomes" id="UP001527099">
    <property type="component" value="Unassembled WGS sequence"/>
</dbReference>
<name>A0ABT4G6H3_9BACL</name>
<dbReference type="InterPro" id="IPR049971">
    <property type="entry name" value="CLC_0170-like"/>
</dbReference>
<keyword evidence="1" id="KW-0472">Membrane</keyword>
<protein>
    <submittedName>
        <fullName evidence="2">Uncharacterized protein</fullName>
    </submittedName>
</protein>
<feature type="transmembrane region" description="Helical" evidence="1">
    <location>
        <begin position="40"/>
        <end position="60"/>
    </location>
</feature>
<organism evidence="2 3">
    <name type="scientific">Paenibacillus alginolyticus</name>
    <dbReference type="NCBI Taxonomy" id="59839"/>
    <lineage>
        <taxon>Bacteria</taxon>
        <taxon>Bacillati</taxon>
        <taxon>Bacillota</taxon>
        <taxon>Bacilli</taxon>
        <taxon>Bacillales</taxon>
        <taxon>Paenibacillaceae</taxon>
        <taxon>Paenibacillus</taxon>
    </lineage>
</organism>
<comment type="caution">
    <text evidence="2">The sequence shown here is derived from an EMBL/GenBank/DDBJ whole genome shotgun (WGS) entry which is preliminary data.</text>
</comment>
<sequence length="66" mass="7845">MITFNYYTVLLLLISGIFILCFDVRIYVKANMIKEKKGALITGWLSIALAFIAFCSYYIYEKWFWN</sequence>
<gene>
    <name evidence="2" type="ORF">M5X19_02240</name>
</gene>
<reference evidence="2 3" key="1">
    <citation type="submission" date="2022-05" db="EMBL/GenBank/DDBJ databases">
        <title>Genome Sequencing of Bee-Associated Microbes.</title>
        <authorList>
            <person name="Dunlap C."/>
        </authorList>
    </citation>
    <scope>NUCLEOTIDE SEQUENCE [LARGE SCALE GENOMIC DNA]</scope>
    <source>
        <strain evidence="2 3">NRRL B-14421</strain>
    </source>
</reference>
<dbReference type="EMBL" id="JAMDMX010000003">
    <property type="protein sequence ID" value="MCY9691749.1"/>
    <property type="molecule type" value="Genomic_DNA"/>
</dbReference>
<evidence type="ECO:0000313" key="2">
    <source>
        <dbReference type="EMBL" id="MCY9691749.1"/>
    </source>
</evidence>
<evidence type="ECO:0000256" key="1">
    <source>
        <dbReference type="SAM" id="Phobius"/>
    </source>
</evidence>
<keyword evidence="1" id="KW-0812">Transmembrane</keyword>
<accession>A0ABT4G6H3</accession>
<keyword evidence="1" id="KW-1133">Transmembrane helix</keyword>
<keyword evidence="3" id="KW-1185">Reference proteome</keyword>
<evidence type="ECO:0000313" key="3">
    <source>
        <dbReference type="Proteomes" id="UP001527099"/>
    </source>
</evidence>
<feature type="transmembrane region" description="Helical" evidence="1">
    <location>
        <begin position="6"/>
        <end position="28"/>
    </location>
</feature>
<dbReference type="RefSeq" id="WP_268613502.1">
    <property type="nucleotide sequence ID" value="NZ_JAMDMX010000003.1"/>
</dbReference>
<proteinExistence type="predicted"/>
<dbReference type="NCBIfam" id="NF042414">
    <property type="entry name" value="CLC_0170_fam"/>
    <property type="match status" value="1"/>
</dbReference>